<dbReference type="PANTHER" id="PTHR42776">
    <property type="entry name" value="SERINE PEPTIDASE S9 FAMILY MEMBER"/>
    <property type="match status" value="1"/>
</dbReference>
<evidence type="ECO:0000256" key="1">
    <source>
        <dbReference type="ARBA" id="ARBA00022801"/>
    </source>
</evidence>
<dbReference type="Proteomes" id="UP001595645">
    <property type="component" value="Unassembled WGS sequence"/>
</dbReference>
<accession>A0ABV7P134</accession>
<name>A0ABV7P134_9PSEU</name>
<dbReference type="SUPFAM" id="SSF82171">
    <property type="entry name" value="DPP6 N-terminal domain-like"/>
    <property type="match status" value="1"/>
</dbReference>
<dbReference type="InterPro" id="IPR029058">
    <property type="entry name" value="AB_hydrolase_fold"/>
</dbReference>
<gene>
    <name evidence="3" type="ORF">ACFOSH_22285</name>
</gene>
<feature type="domain" description="Peptidase S9 prolyl oligopeptidase catalytic" evidence="2">
    <location>
        <begin position="378"/>
        <end position="578"/>
    </location>
</feature>
<keyword evidence="1" id="KW-0378">Hydrolase</keyword>
<dbReference type="Pfam" id="PF00326">
    <property type="entry name" value="Peptidase_S9"/>
    <property type="match status" value="1"/>
</dbReference>
<dbReference type="InterPro" id="IPR011042">
    <property type="entry name" value="6-blade_b-propeller_TolB-like"/>
</dbReference>
<dbReference type="Gene3D" id="2.120.10.30">
    <property type="entry name" value="TolB, C-terminal domain"/>
    <property type="match status" value="1"/>
</dbReference>
<reference evidence="4" key="1">
    <citation type="journal article" date="2019" name="Int. J. Syst. Evol. Microbiol.">
        <title>The Global Catalogue of Microorganisms (GCM) 10K type strain sequencing project: providing services to taxonomists for standard genome sequencing and annotation.</title>
        <authorList>
            <consortium name="The Broad Institute Genomics Platform"/>
            <consortium name="The Broad Institute Genome Sequencing Center for Infectious Disease"/>
            <person name="Wu L."/>
            <person name="Ma J."/>
        </authorList>
    </citation>
    <scope>NUCLEOTIDE SEQUENCE [LARGE SCALE GENOMIC DNA]</scope>
    <source>
        <strain evidence="4">CGMCC 4.7676</strain>
    </source>
</reference>
<dbReference type="RefSeq" id="WP_378240969.1">
    <property type="nucleotide sequence ID" value="NZ_JBHRWK010000031.1"/>
</dbReference>
<organism evidence="3 4">
    <name type="scientific">Amycolatopsis speibonae</name>
    <dbReference type="NCBI Taxonomy" id="1450224"/>
    <lineage>
        <taxon>Bacteria</taxon>
        <taxon>Bacillati</taxon>
        <taxon>Actinomycetota</taxon>
        <taxon>Actinomycetes</taxon>
        <taxon>Pseudonocardiales</taxon>
        <taxon>Pseudonocardiaceae</taxon>
        <taxon>Amycolatopsis</taxon>
    </lineage>
</organism>
<dbReference type="SUPFAM" id="SSF53474">
    <property type="entry name" value="alpha/beta-Hydrolases"/>
    <property type="match status" value="1"/>
</dbReference>
<evidence type="ECO:0000313" key="4">
    <source>
        <dbReference type="Proteomes" id="UP001595645"/>
    </source>
</evidence>
<proteinExistence type="predicted"/>
<keyword evidence="4" id="KW-1185">Reference proteome</keyword>
<comment type="caution">
    <text evidence="3">The sequence shown here is derived from an EMBL/GenBank/DDBJ whole genome shotgun (WGS) entry which is preliminary data.</text>
</comment>
<dbReference type="InterPro" id="IPR001375">
    <property type="entry name" value="Peptidase_S9_cat"/>
</dbReference>
<evidence type="ECO:0000313" key="3">
    <source>
        <dbReference type="EMBL" id="MFC3452173.1"/>
    </source>
</evidence>
<dbReference type="PANTHER" id="PTHR42776:SF27">
    <property type="entry name" value="DIPEPTIDYL PEPTIDASE FAMILY MEMBER 6"/>
    <property type="match status" value="1"/>
</dbReference>
<dbReference type="Gene3D" id="3.40.50.1820">
    <property type="entry name" value="alpha/beta hydrolase"/>
    <property type="match status" value="1"/>
</dbReference>
<sequence length="590" mass="65027">MTVWGAWPSKEGFAYVCDDSGRPQPWFQTWAGERRMFPIDGAVTRLAWRPDETRLLIVADVTGGQDYRLAELDPVTGEVDWIATEPGVRREIGVPYSSGSQPYSPDGRLLAYATSARDITCLDVHVRDLTTGESRMVLEGDDRYVPVCFSPDSRYLLVLKFHQNADQDLYACDLETGRTEHLTPHQGPAKYQPGGWNEDGIYLCTTEGRDFLGVALLVPGRPLKWIATPDADVENVIVGPQVVWALPQDQCTILCTPEIAVELPGFASQPFGYDGFVPRFAEDRLLAQVGAGDRATEFFLVDLASGESQQLSNFGDGMPDDLVVPETVWFTGADGLEISGLLYRPRSVTGPVPAVLTIHGGPEWAALPVHDPLIQRAVRAGIAVLAPNVRGSTGRGLEYQRLIYRDWGIGDLADFEAAALFLRSLDWVDGDRLGVHGVSYGGFAALSCLTRLPDYWRAGVAICGPADLEMDIRALPPTWSRRVVEWIGDVDDPTDLARLKAASPLAYAADIQAPLLLAHAENDTTVVINGTEQLYKTLTELGKTVRFIRLSGGHLPEDRDERDQLDTAVVNWFREYFEPRSPGREMAQND</sequence>
<dbReference type="EMBL" id="JBHRWK010000031">
    <property type="protein sequence ID" value="MFC3452173.1"/>
    <property type="molecule type" value="Genomic_DNA"/>
</dbReference>
<protein>
    <submittedName>
        <fullName evidence="3">S9 family peptidase</fullName>
    </submittedName>
</protein>
<evidence type="ECO:0000259" key="2">
    <source>
        <dbReference type="Pfam" id="PF00326"/>
    </source>
</evidence>